<protein>
    <submittedName>
        <fullName evidence="3">Transcriptional regulator TrmB</fullName>
    </submittedName>
</protein>
<keyword evidence="4" id="KW-1185">Reference proteome</keyword>
<feature type="domain" description="HTH luxR-type" evidence="2">
    <location>
        <begin position="288"/>
        <end position="353"/>
    </location>
</feature>
<dbReference type="SUPFAM" id="SSF46894">
    <property type="entry name" value="C-terminal effector domain of the bipartite response regulators"/>
    <property type="match status" value="1"/>
</dbReference>
<evidence type="ECO:0000313" key="3">
    <source>
        <dbReference type="EMBL" id="MDQ2586447.1"/>
    </source>
</evidence>
<dbReference type="SMART" id="SM00421">
    <property type="entry name" value="HTH_LUXR"/>
    <property type="match status" value="1"/>
</dbReference>
<evidence type="ECO:0000259" key="2">
    <source>
        <dbReference type="PROSITE" id="PS50043"/>
    </source>
</evidence>
<dbReference type="InterPro" id="IPR000792">
    <property type="entry name" value="Tscrpt_reg_LuxR_C"/>
</dbReference>
<feature type="region of interest" description="Disordered" evidence="1">
    <location>
        <begin position="1"/>
        <end position="45"/>
    </location>
</feature>
<dbReference type="PANTHER" id="PTHR34293">
    <property type="entry name" value="HTH-TYPE TRANSCRIPTIONAL REGULATOR TRMBL2"/>
    <property type="match status" value="1"/>
</dbReference>
<evidence type="ECO:0000313" key="4">
    <source>
        <dbReference type="Proteomes" id="UP001225605"/>
    </source>
</evidence>
<dbReference type="CDD" id="cd06170">
    <property type="entry name" value="LuxR_C_like"/>
    <property type="match status" value="1"/>
</dbReference>
<reference evidence="3 4" key="1">
    <citation type="submission" date="2017-06" db="EMBL/GenBank/DDBJ databases">
        <title>Cultured bacterium strain Saccharothrix yanglingensis Hhs.015.</title>
        <authorList>
            <person name="Xia Y."/>
        </authorList>
    </citation>
    <scope>NUCLEOTIDE SEQUENCE [LARGE SCALE GENOMIC DNA]</scope>
    <source>
        <strain evidence="3 4">Hhs.015</strain>
    </source>
</reference>
<comment type="caution">
    <text evidence="3">The sequence shown here is derived from an EMBL/GenBank/DDBJ whole genome shotgun (WGS) entry which is preliminary data.</text>
</comment>
<gene>
    <name evidence="3" type="ORF">CKY47_21115</name>
</gene>
<accession>A0ABU0X2U0</accession>
<dbReference type="InterPro" id="IPR002831">
    <property type="entry name" value="Tscrpt_reg_TrmB_N"/>
</dbReference>
<organism evidence="3 4">
    <name type="scientific">Saccharothrix yanglingensis</name>
    <dbReference type="NCBI Taxonomy" id="659496"/>
    <lineage>
        <taxon>Bacteria</taxon>
        <taxon>Bacillati</taxon>
        <taxon>Actinomycetota</taxon>
        <taxon>Actinomycetes</taxon>
        <taxon>Pseudonocardiales</taxon>
        <taxon>Pseudonocardiaceae</taxon>
        <taxon>Saccharothrix</taxon>
    </lineage>
</organism>
<dbReference type="InterPro" id="IPR036388">
    <property type="entry name" value="WH-like_DNA-bd_sf"/>
</dbReference>
<dbReference type="Gene3D" id="1.10.10.10">
    <property type="entry name" value="Winged helix-like DNA-binding domain superfamily/Winged helix DNA-binding domain"/>
    <property type="match status" value="2"/>
</dbReference>
<dbReference type="InterPro" id="IPR016032">
    <property type="entry name" value="Sig_transdc_resp-reg_C-effctor"/>
</dbReference>
<name>A0ABU0X2U0_9PSEU</name>
<dbReference type="InterPro" id="IPR051797">
    <property type="entry name" value="TrmB-like"/>
</dbReference>
<dbReference type="Pfam" id="PF01978">
    <property type="entry name" value="TrmB"/>
    <property type="match status" value="1"/>
</dbReference>
<dbReference type="SUPFAM" id="SSF46785">
    <property type="entry name" value="Winged helix' DNA-binding domain"/>
    <property type="match status" value="1"/>
</dbReference>
<evidence type="ECO:0000256" key="1">
    <source>
        <dbReference type="SAM" id="MobiDB-lite"/>
    </source>
</evidence>
<dbReference type="Proteomes" id="UP001225605">
    <property type="component" value="Unassembled WGS sequence"/>
</dbReference>
<dbReference type="PROSITE" id="PS50043">
    <property type="entry name" value="HTH_LUXR_2"/>
    <property type="match status" value="1"/>
</dbReference>
<sequence length="365" mass="39548">MGRAQGVRRGPSAPAPDDRPLTGQGTSVVPHDTGPAGRTRPAHTDLSPVDLDVYRALLDGSGTAAELGHRLGVGARRLGPVLRRLVDLELATRVEGRPVRFAAVAPEVAFGGLLVRKQRELEEVRLLRAELRERHRRAVGDADPERLLEVVRGTDAIARRASRLVRSARHEVRFVDKPPHDRPPGVPRTAQRELLERGVGFRGVYDRACLERYAPDRGPGAGLPPGEEARVVPDAPLKMILVDRHLGLVPLDSAASEPVTALVVRPCALLDALGALFEGLWSQALPLAVHDHEPLSAQDVRLLALLATGMPDRGIAKQLGLSYRTFQRRLHDLMRALGARTRLQAGVRAAQSGWVRVAPPDDAPG</sequence>
<dbReference type="InterPro" id="IPR036390">
    <property type="entry name" value="WH_DNA-bd_sf"/>
</dbReference>
<proteinExistence type="predicted"/>
<dbReference type="PANTHER" id="PTHR34293:SF1">
    <property type="entry name" value="HTH-TYPE TRANSCRIPTIONAL REGULATOR TRMBL2"/>
    <property type="match status" value="1"/>
</dbReference>
<dbReference type="EMBL" id="NSDM01000009">
    <property type="protein sequence ID" value="MDQ2586447.1"/>
    <property type="molecule type" value="Genomic_DNA"/>
</dbReference>